<dbReference type="CDD" id="cd02850">
    <property type="entry name" value="E_set_Cellulase_N"/>
    <property type="match status" value="1"/>
</dbReference>
<dbReference type="InterPro" id="IPR013783">
    <property type="entry name" value="Ig-like_fold"/>
</dbReference>
<organism evidence="6 7">
    <name type="scientific">Breznakiella homolactica</name>
    <dbReference type="NCBI Taxonomy" id="2798577"/>
    <lineage>
        <taxon>Bacteria</taxon>
        <taxon>Pseudomonadati</taxon>
        <taxon>Spirochaetota</taxon>
        <taxon>Spirochaetia</taxon>
        <taxon>Spirochaetales</taxon>
        <taxon>Breznakiellaceae</taxon>
        <taxon>Breznakiella</taxon>
    </lineage>
</organism>
<evidence type="ECO:0000256" key="1">
    <source>
        <dbReference type="ARBA" id="ARBA00007072"/>
    </source>
</evidence>
<evidence type="ECO:0000259" key="4">
    <source>
        <dbReference type="Pfam" id="PF00759"/>
    </source>
</evidence>
<dbReference type="InterPro" id="IPR008928">
    <property type="entry name" value="6-hairpin_glycosidase_sf"/>
</dbReference>
<dbReference type="SUPFAM" id="SSF48208">
    <property type="entry name" value="Six-hairpin glycosidases"/>
    <property type="match status" value="1"/>
</dbReference>
<dbReference type="Pfam" id="PF02927">
    <property type="entry name" value="CelD_N"/>
    <property type="match status" value="1"/>
</dbReference>
<dbReference type="KEGG" id="bhc:JFL75_16375"/>
<dbReference type="Pfam" id="PF00759">
    <property type="entry name" value="Glyco_hydro_9"/>
    <property type="match status" value="1"/>
</dbReference>
<gene>
    <name evidence="6" type="ORF">JFL75_16375</name>
</gene>
<evidence type="ECO:0000313" key="6">
    <source>
        <dbReference type="EMBL" id="QQO11420.1"/>
    </source>
</evidence>
<dbReference type="InterPro" id="IPR012341">
    <property type="entry name" value="6hp_glycosidase-like_sf"/>
</dbReference>
<feature type="domain" description="Glycoside hydrolase family 9" evidence="4">
    <location>
        <begin position="314"/>
        <end position="736"/>
    </location>
</feature>
<keyword evidence="6" id="KW-0378">Hydrolase</keyword>
<dbReference type="EMBL" id="CP067089">
    <property type="protein sequence ID" value="QQO11420.1"/>
    <property type="molecule type" value="Genomic_DNA"/>
</dbReference>
<dbReference type="AlphaFoldDB" id="A0A7T8BCS6"/>
<dbReference type="InterPro" id="IPR001701">
    <property type="entry name" value="Glyco_hydro_9"/>
</dbReference>
<proteinExistence type="inferred from homology"/>
<comment type="similarity">
    <text evidence="1">Belongs to the glycosyl hydrolase 9 (cellulase E) family.</text>
</comment>
<sequence length="798" mass="89444">MEKDFEQRLMDSFYVHIPLTADEQKTAEHRAANKTVVSSLDLWDGSSMESWSFDGDGECSVSAGGELVLKTWSRADRWPDTEVRADNAAAGAYATFGSYIAKLDVRKYDLSRGNRIRFELYCDCPGLHSPIVRVGFVNNGPVKIPDAYSREGFHAMNLKNHSWNTMYWEIGSIAHDKVEEISFNMHRYGKEPSAGGDDLNFKIKNIRFEKVEVPDVVHGWECQKGTAVFSTAGYSVRGSKTAVANTEEKQFSIIDSATGKAVFQGPVQQASGKHGDFSFLDFTELKSEGSYHIKLGTYESESFRVSETVFEHTAWKLVNFLFCERCGFPVPGKHGTCHIDVTARHDGVSMTYAGGWHDAADVSQQTVQTAEILHALLEAAQPVKHSNRLLYNRMMEEANWGLDFVLRTRFGDGYRATNSGIRRWTDNLIGNMDDCPAVVHNHSFENFICAGVEAYAAECFEESDPILAWQCANAAREDFAFAIERFRSVGLEEPVNHEHATGASISQYYAAACWSAAQVYAVFREDEYAQIIAEFAGKIAECQEKGTDGIPLKGFFYRDATKKSIVHFNHQARDQIFVQALEAACGALPDHPEKPQWESAMALHGKYLKDLMNYTEPYGMIPAGIHAMDEVDDKETFARVQRHVDYDREKENYREQLEKAVPLGNGYFLKTFPVWFSFRGNSAVHLSMGKAASILGVYFGDEELLDIAREQIYWAYGKNPSGQSLIYGDGSNYGQQYTALLGETVGEMPVGIQTRGNEDLPYWPPANIATYREVWTTPPGRWLWIAADLMGAKAGKPK</sequence>
<evidence type="ECO:0000259" key="5">
    <source>
        <dbReference type="Pfam" id="PF02927"/>
    </source>
</evidence>
<keyword evidence="7" id="KW-1185">Reference proteome</keyword>
<evidence type="ECO:0000313" key="7">
    <source>
        <dbReference type="Proteomes" id="UP000595917"/>
    </source>
</evidence>
<dbReference type="Gene3D" id="1.50.10.10">
    <property type="match status" value="1"/>
</dbReference>
<feature type="domain" description="Cellulase Ig-like" evidence="5">
    <location>
        <begin position="232"/>
        <end position="299"/>
    </location>
</feature>
<dbReference type="SUPFAM" id="SSF81296">
    <property type="entry name" value="E set domains"/>
    <property type="match status" value="1"/>
</dbReference>
<keyword evidence="2" id="KW-0119">Carbohydrate metabolism</keyword>
<reference evidence="6" key="1">
    <citation type="submission" date="2021-01" db="EMBL/GenBank/DDBJ databases">
        <title>Description of Breznakiella homolactica.</title>
        <authorList>
            <person name="Song Y."/>
            <person name="Brune A."/>
        </authorList>
    </citation>
    <scope>NUCLEOTIDE SEQUENCE</scope>
    <source>
        <strain evidence="6">RmG30</strain>
    </source>
</reference>
<evidence type="ECO:0000256" key="3">
    <source>
        <dbReference type="ARBA" id="ARBA00023326"/>
    </source>
</evidence>
<accession>A0A7T8BCS6</accession>
<dbReference type="GO" id="GO:0008810">
    <property type="term" value="F:cellulase activity"/>
    <property type="evidence" value="ECO:0007669"/>
    <property type="project" value="InterPro"/>
</dbReference>
<dbReference type="GO" id="GO:0000272">
    <property type="term" value="P:polysaccharide catabolic process"/>
    <property type="evidence" value="ECO:0007669"/>
    <property type="project" value="UniProtKB-KW"/>
</dbReference>
<evidence type="ECO:0000256" key="2">
    <source>
        <dbReference type="ARBA" id="ARBA00023277"/>
    </source>
</evidence>
<dbReference type="Gene3D" id="2.60.40.10">
    <property type="entry name" value="Immunoglobulins"/>
    <property type="match status" value="1"/>
</dbReference>
<keyword evidence="3" id="KW-0624">Polysaccharide degradation</keyword>
<dbReference type="InterPro" id="IPR004197">
    <property type="entry name" value="Cellulase_Ig-like"/>
</dbReference>
<protein>
    <submittedName>
        <fullName evidence="6">Glycoside hydrolase family 9 protein</fullName>
    </submittedName>
</protein>
<dbReference type="Proteomes" id="UP000595917">
    <property type="component" value="Chromosome"/>
</dbReference>
<dbReference type="InterPro" id="IPR014756">
    <property type="entry name" value="Ig_E-set"/>
</dbReference>
<name>A0A7T8BCS6_9SPIR</name>